<organism evidence="1 2">
    <name type="scientific">Bacillus cereus VD118</name>
    <dbReference type="NCBI Taxonomy" id="1053231"/>
    <lineage>
        <taxon>Bacteria</taxon>
        <taxon>Bacillati</taxon>
        <taxon>Bacillota</taxon>
        <taxon>Bacilli</taxon>
        <taxon>Bacillales</taxon>
        <taxon>Bacillaceae</taxon>
        <taxon>Bacillus</taxon>
        <taxon>Bacillus cereus group</taxon>
    </lineage>
</organism>
<proteinExistence type="predicted"/>
<name>R8QNL1_BACCE</name>
<dbReference type="EMBL" id="AHEZ01000035">
    <property type="protein sequence ID" value="EOP72706.1"/>
    <property type="molecule type" value="Genomic_DNA"/>
</dbReference>
<accession>R8QNL1</accession>
<dbReference type="Proteomes" id="UP000014019">
    <property type="component" value="Unassembled WGS sequence"/>
</dbReference>
<feature type="non-terminal residue" evidence="1">
    <location>
        <position position="34"/>
    </location>
</feature>
<evidence type="ECO:0000313" key="2">
    <source>
        <dbReference type="Proteomes" id="UP000014019"/>
    </source>
</evidence>
<sequence length="34" mass="3341">MTLDSHRIIGFPGMGMGGFPGQGMGGFPGQGMGG</sequence>
<gene>
    <name evidence="1" type="ORF">IIQ_05812</name>
</gene>
<dbReference type="HOGENOM" id="CLU_197103_0_0_9"/>
<reference evidence="1 2" key="1">
    <citation type="submission" date="2012-12" db="EMBL/GenBank/DDBJ databases">
        <title>The Genome Sequence of Bacillus cereus VD118.</title>
        <authorList>
            <consortium name="The Broad Institute Genome Sequencing Platform"/>
            <consortium name="The Broad Institute Genome Sequencing Center for Infectious Disease"/>
            <person name="Feldgarden M."/>
            <person name="Van der Auwera G.A."/>
            <person name="Mahillon J."/>
            <person name="Duprez V."/>
            <person name="Timmery S."/>
            <person name="Mattelet C."/>
            <person name="Dierick K."/>
            <person name="Sun M."/>
            <person name="Yu Z."/>
            <person name="Zhu L."/>
            <person name="Hu X."/>
            <person name="Shank E.B."/>
            <person name="Swiecicka I."/>
            <person name="Hansen B.M."/>
            <person name="Andrup L."/>
            <person name="Walker B."/>
            <person name="Young S.K."/>
            <person name="Zeng Q."/>
            <person name="Gargeya S."/>
            <person name="Fitzgerald M."/>
            <person name="Haas B."/>
            <person name="Abouelleil A."/>
            <person name="Alvarado L."/>
            <person name="Arachchi H.M."/>
            <person name="Berlin A.M."/>
            <person name="Chapman S.B."/>
            <person name="Dewar J."/>
            <person name="Goldberg J."/>
            <person name="Griggs A."/>
            <person name="Gujja S."/>
            <person name="Hansen M."/>
            <person name="Howarth C."/>
            <person name="Imamovic A."/>
            <person name="Larimer J."/>
            <person name="McCowan C."/>
            <person name="Murphy C."/>
            <person name="Neiman D."/>
            <person name="Pearson M."/>
            <person name="Priest M."/>
            <person name="Roberts A."/>
            <person name="Saif S."/>
            <person name="Shea T."/>
            <person name="Sisk P."/>
            <person name="Sykes S."/>
            <person name="Wortman J."/>
            <person name="Nusbaum C."/>
            <person name="Birren B."/>
        </authorList>
    </citation>
    <scope>NUCLEOTIDE SEQUENCE [LARGE SCALE GENOMIC DNA]</scope>
    <source>
        <strain evidence="1 2">VD118</strain>
    </source>
</reference>
<dbReference type="AlphaFoldDB" id="R8QNL1"/>
<evidence type="ECO:0000313" key="1">
    <source>
        <dbReference type="EMBL" id="EOP72706.1"/>
    </source>
</evidence>
<comment type="caution">
    <text evidence="1">The sequence shown here is derived from an EMBL/GenBank/DDBJ whole genome shotgun (WGS) entry which is preliminary data.</text>
</comment>
<protein>
    <submittedName>
        <fullName evidence="1">Uncharacterized protein</fullName>
    </submittedName>
</protein>